<name>A0ABU5C2C1_9GAMM</name>
<dbReference type="EMBL" id="JAVRDO010000014">
    <property type="protein sequence ID" value="MDX9688788.1"/>
    <property type="molecule type" value="Genomic_DNA"/>
</dbReference>
<accession>A0ABU5C2C1</accession>
<keyword evidence="2" id="KW-1185">Reference proteome</keyword>
<evidence type="ECO:0000313" key="1">
    <source>
        <dbReference type="EMBL" id="MDX9688788.1"/>
    </source>
</evidence>
<proteinExistence type="predicted"/>
<protein>
    <submittedName>
        <fullName evidence="1">Uncharacterized protein</fullName>
    </submittedName>
</protein>
<reference evidence="2" key="1">
    <citation type="submission" date="2023-07" db="EMBL/GenBank/DDBJ databases">
        <authorList>
            <person name="de Witt J."/>
        </authorList>
    </citation>
    <scope>NUCLEOTIDE SEQUENCE [LARGE SCALE GENOMIC DNA]</scope>
    <source>
        <strain evidence="2">FZJ</strain>
    </source>
</reference>
<dbReference type="Proteomes" id="UP001281217">
    <property type="component" value="Unassembled WGS sequence"/>
</dbReference>
<dbReference type="RefSeq" id="WP_320332085.1">
    <property type="nucleotide sequence ID" value="NZ_JAVRDO010000014.1"/>
</dbReference>
<comment type="caution">
    <text evidence="1">The sequence shown here is derived from an EMBL/GenBank/DDBJ whole genome shotgun (WGS) entry which is preliminary data.</text>
</comment>
<evidence type="ECO:0000313" key="2">
    <source>
        <dbReference type="Proteomes" id="UP001281217"/>
    </source>
</evidence>
<gene>
    <name evidence="1" type="ORF">RED13_000343</name>
</gene>
<organism evidence="1 2">
    <name type="scientific">Halopseudomonas formosensis</name>
    <dbReference type="NCBI Taxonomy" id="1002526"/>
    <lineage>
        <taxon>Bacteria</taxon>
        <taxon>Pseudomonadati</taxon>
        <taxon>Pseudomonadota</taxon>
        <taxon>Gammaproteobacteria</taxon>
        <taxon>Pseudomonadales</taxon>
        <taxon>Pseudomonadaceae</taxon>
        <taxon>Halopseudomonas</taxon>
    </lineage>
</organism>
<sequence length="824" mass="92824">MSKEHKVIELARDLGVSVDTVKAVLEIMEPHPDLIELPRMVVGLKNVFDAAEKHPEILPIPLDALAIREACSWIIGLKNLPGVTDILGVKFLPLERVENDEAETVNPVKYKGGGVKDFGFPYAAFWLKPRDQERASDYWRLVAQLLLALNNAENSVSTDHRYQAYRALEFLSAADYLDIPAELPIWESHQRFVSACRRFKRGKSRSIQAKHFATLCLLVRYCAGEEPIKRSKGGGGGGRTVEQPVVITHAVPDVAQTHAVDDPEDPFLLPGYYEIVRTDTRDEGEELGELAPGEMVPAIETWLLDDHDVDRPYVADILSQQAVVEHVVCSRQMLPYSYGQLTLTELARLLFGASDIFEECIRSLRSAPDVSCVRLRMEAVLFIHISLWLGQPATSIAQMTVSEPGEEFDSPLKLVTGDQPYFQVVVPKPPLAGDPRWQAETGVREAVQHVLLPDLAGSGSLVTGMDKVFPRTSNRVFSYQTSVLEAEARKLLRELGEDDSRYTLHKIRNFLLQRIYQTTSGDIAAASMLSGVCPPTADTPRFYLQPSAEHLCTCYVQALEQLLVQIYACVGLAYEPEKVSLDQPGAVGATHCLLPETVSNNVQVLKQVIAKSPRGSLSDMVRWHNHFTLWTVQMFLMASSCRAIRNPLRWVDEFYPQLVAGALSDKGSEDMHMSRLIQLPHIVREQVRRYEEHCRETERQLTGYLASDPDERWTHGFFLSLDADRILREPIRPGVIFDHMQLVEGYTPHRVNAFRKLVRTELFERGCPGEVLSAYMGHWLRGEEPQDAFATFCPATYMRTLDQYLVPFMSELGWSVMAKRWGDA</sequence>